<proteinExistence type="predicted"/>
<dbReference type="GO" id="GO:0004519">
    <property type="term" value="F:endonuclease activity"/>
    <property type="evidence" value="ECO:0007669"/>
    <property type="project" value="UniProtKB-KW"/>
</dbReference>
<dbReference type="PANTHER" id="PTHR42834:SF1">
    <property type="entry name" value="ENDONUCLEASE_EXONUCLEASE_PHOSPHATASE FAMILY PROTEIN (AFU_ORTHOLOGUE AFUA_3G09210)"/>
    <property type="match status" value="1"/>
</dbReference>
<dbReference type="PANTHER" id="PTHR42834">
    <property type="entry name" value="ENDONUCLEASE/EXONUCLEASE/PHOSPHATASE FAMILY PROTEIN (AFU_ORTHOLOGUE AFUA_3G09210)"/>
    <property type="match status" value="1"/>
</dbReference>
<keyword evidence="2" id="KW-0269">Exonuclease</keyword>
<keyword evidence="2" id="KW-0378">Hydrolase</keyword>
<dbReference type="GO" id="GO:0004527">
    <property type="term" value="F:exonuclease activity"/>
    <property type="evidence" value="ECO:0007669"/>
    <property type="project" value="UniProtKB-KW"/>
</dbReference>
<dbReference type="RefSeq" id="WP_232468389.1">
    <property type="nucleotide sequence ID" value="NZ_CP021904.1"/>
</dbReference>
<keyword evidence="2" id="KW-0255">Endonuclease</keyword>
<dbReference type="Gene3D" id="3.60.10.10">
    <property type="entry name" value="Endonuclease/exonuclease/phosphatase"/>
    <property type="match status" value="1"/>
</dbReference>
<accession>A0A1T5HSH6</accession>
<dbReference type="STRING" id="889453.SAMN03080601_02865"/>
<organism evidence="2 3">
    <name type="scientific">Alkalitalea saponilacus</name>
    <dbReference type="NCBI Taxonomy" id="889453"/>
    <lineage>
        <taxon>Bacteria</taxon>
        <taxon>Pseudomonadati</taxon>
        <taxon>Bacteroidota</taxon>
        <taxon>Bacteroidia</taxon>
        <taxon>Marinilabiliales</taxon>
        <taxon>Marinilabiliaceae</taxon>
        <taxon>Alkalitalea</taxon>
    </lineage>
</organism>
<reference evidence="2 3" key="1">
    <citation type="submission" date="2017-02" db="EMBL/GenBank/DDBJ databases">
        <authorList>
            <person name="Peterson S.W."/>
        </authorList>
    </citation>
    <scope>NUCLEOTIDE SEQUENCE [LARGE SCALE GENOMIC DNA]</scope>
    <source>
        <strain evidence="2 3">DSM 24412</strain>
    </source>
</reference>
<gene>
    <name evidence="2" type="ORF">SAMN03080601_02865</name>
</gene>
<keyword evidence="2" id="KW-0540">Nuclease</keyword>
<dbReference type="Proteomes" id="UP000191055">
    <property type="component" value="Unassembled WGS sequence"/>
</dbReference>
<dbReference type="InterPro" id="IPR036691">
    <property type="entry name" value="Endo/exonu/phosph_ase_sf"/>
</dbReference>
<sequence length="348" mass="40183">MMPSPKTLLPFLILLLFWFSQSVCCQFRASDTDTIAGIMFYNVENLFDTRNDPKKRDDDFTPEGVRRWTYSRMREKFNNIGRVILNAGGWNLPVLVGLCEVENSWVLNAMLRETGLDNLHYRVIHYESPDLRGIDVALLYRRDRFKVYESRPIPVDFGPNERPSRDILYVKGVLDQSDTLHVLVNHWPSRFGGAAVTQWKRQYAARLTRQISDSIRMVNPQALLIIMGDFNEPHKSDLFIKDLEVGLLEDDAWLISPALKIPPGVGTLKHQHAWEIFDQIIVSRSFFDGSSPIYMSEPEMRIVSLPFLLERDEQMGGVKPFRTYVGFRYAGGYSDHLPVWIDLVVTPQ</sequence>
<name>A0A1T5HSH6_9BACT</name>
<dbReference type="AlphaFoldDB" id="A0A1T5HSH6"/>
<dbReference type="InterPro" id="IPR005135">
    <property type="entry name" value="Endo/exonuclease/phosphatase"/>
</dbReference>
<dbReference type="SUPFAM" id="SSF56219">
    <property type="entry name" value="DNase I-like"/>
    <property type="match status" value="1"/>
</dbReference>
<evidence type="ECO:0000259" key="1">
    <source>
        <dbReference type="Pfam" id="PF19580"/>
    </source>
</evidence>
<evidence type="ECO:0000313" key="2">
    <source>
        <dbReference type="EMBL" id="SKC23587.1"/>
    </source>
</evidence>
<feature type="domain" description="Endonuclease/exonuclease/phosphatase" evidence="1">
    <location>
        <begin position="38"/>
        <end position="343"/>
    </location>
</feature>
<keyword evidence="3" id="KW-1185">Reference proteome</keyword>
<protein>
    <submittedName>
        <fullName evidence="2">Endonuclease/Exonuclease/phosphatase family protein</fullName>
    </submittedName>
</protein>
<dbReference type="Pfam" id="PF19580">
    <property type="entry name" value="Exo_endo_phos_3"/>
    <property type="match status" value="1"/>
</dbReference>
<dbReference type="EMBL" id="FUYV01000018">
    <property type="protein sequence ID" value="SKC23587.1"/>
    <property type="molecule type" value="Genomic_DNA"/>
</dbReference>
<evidence type="ECO:0000313" key="3">
    <source>
        <dbReference type="Proteomes" id="UP000191055"/>
    </source>
</evidence>